<protein>
    <submittedName>
        <fullName evidence="2">Uncharacterized protein</fullName>
    </submittedName>
</protein>
<evidence type="ECO:0000313" key="2">
    <source>
        <dbReference type="EMBL" id="KAF7273367.1"/>
    </source>
</evidence>
<name>A0A834I644_RHYFE</name>
<gene>
    <name evidence="2" type="ORF">GWI33_013919</name>
</gene>
<evidence type="ECO:0000256" key="1">
    <source>
        <dbReference type="SAM" id="MobiDB-lite"/>
    </source>
</evidence>
<organism evidence="2 3">
    <name type="scientific">Rhynchophorus ferrugineus</name>
    <name type="common">Red palm weevil</name>
    <name type="synonym">Curculio ferrugineus</name>
    <dbReference type="NCBI Taxonomy" id="354439"/>
    <lineage>
        <taxon>Eukaryota</taxon>
        <taxon>Metazoa</taxon>
        <taxon>Ecdysozoa</taxon>
        <taxon>Arthropoda</taxon>
        <taxon>Hexapoda</taxon>
        <taxon>Insecta</taxon>
        <taxon>Pterygota</taxon>
        <taxon>Neoptera</taxon>
        <taxon>Endopterygota</taxon>
        <taxon>Coleoptera</taxon>
        <taxon>Polyphaga</taxon>
        <taxon>Cucujiformia</taxon>
        <taxon>Curculionidae</taxon>
        <taxon>Dryophthorinae</taxon>
        <taxon>Rhynchophorus</taxon>
    </lineage>
</organism>
<sequence length="78" mass="7974">MADIKDTVLRKREAITSGGGERAGGGCGNEQGGGRWGWFGPSGEFHRSGPAPPPPPDGYPPEVRVFGHGPGVGSGRGF</sequence>
<dbReference type="Proteomes" id="UP000625711">
    <property type="component" value="Unassembled WGS sequence"/>
</dbReference>
<feature type="compositionally biased region" description="Pro residues" evidence="1">
    <location>
        <begin position="50"/>
        <end position="59"/>
    </location>
</feature>
<accession>A0A834I644</accession>
<evidence type="ECO:0000313" key="3">
    <source>
        <dbReference type="Proteomes" id="UP000625711"/>
    </source>
</evidence>
<keyword evidence="3" id="KW-1185">Reference proteome</keyword>
<feature type="compositionally biased region" description="Gly residues" evidence="1">
    <location>
        <begin position="17"/>
        <end position="37"/>
    </location>
</feature>
<reference evidence="2" key="1">
    <citation type="submission" date="2020-08" db="EMBL/GenBank/DDBJ databases">
        <title>Genome sequencing and assembly of the red palm weevil Rhynchophorus ferrugineus.</title>
        <authorList>
            <person name="Dias G.B."/>
            <person name="Bergman C.M."/>
            <person name="Manee M."/>
        </authorList>
    </citation>
    <scope>NUCLEOTIDE SEQUENCE</scope>
    <source>
        <strain evidence="2">AA-2017</strain>
        <tissue evidence="2">Whole larva</tissue>
    </source>
</reference>
<dbReference type="AlphaFoldDB" id="A0A834I644"/>
<feature type="region of interest" description="Disordered" evidence="1">
    <location>
        <begin position="1"/>
        <end position="78"/>
    </location>
</feature>
<feature type="compositionally biased region" description="Gly residues" evidence="1">
    <location>
        <begin position="68"/>
        <end position="78"/>
    </location>
</feature>
<dbReference type="EMBL" id="JAACXV010013464">
    <property type="protein sequence ID" value="KAF7273367.1"/>
    <property type="molecule type" value="Genomic_DNA"/>
</dbReference>
<comment type="caution">
    <text evidence="2">The sequence shown here is derived from an EMBL/GenBank/DDBJ whole genome shotgun (WGS) entry which is preliminary data.</text>
</comment>
<feature type="compositionally biased region" description="Basic and acidic residues" evidence="1">
    <location>
        <begin position="1"/>
        <end position="14"/>
    </location>
</feature>
<proteinExistence type="predicted"/>